<keyword evidence="2" id="KW-1185">Reference proteome</keyword>
<dbReference type="InterPro" id="IPR001810">
    <property type="entry name" value="F-box_dom"/>
</dbReference>
<gene>
    <name evidence="1" type="primary">WBGene00094220</name>
</gene>
<dbReference type="Proteomes" id="UP000005239">
    <property type="component" value="Unassembled WGS sequence"/>
</dbReference>
<evidence type="ECO:0000313" key="2">
    <source>
        <dbReference type="Proteomes" id="UP000005239"/>
    </source>
</evidence>
<sequence>MSLSVVIDIMDFFALPEVFHRELLKKVNIADRMNLRCTCRAFEKLVANSNAGYYESGKIAPTRDGRFFSVYLGDQQFNSMHLSEIGLDTFLQFQNRLFSRIHFNDFEIKMSEYISTQFIREFTEKFAIDSLHFSASTSDQLYRSVELMGDFPKSTHNLAIYDFAPETEAFLMIPPLNILQMYFIKQGTPDNRYEIPTAIFMYLQQNHSSVLASYVRMNSEGFLRVLQLCSNGTGERTIRFLKESLMVASWLRDYGVTEDSIVGDTCGEFLVIKTNIRSTKLRYRNCFILFSGFNWVDDWATTVIVTNFEGEQVE</sequence>
<proteinExistence type="predicted"/>
<dbReference type="Pfam" id="PF00646">
    <property type="entry name" value="F-box"/>
    <property type="match status" value="1"/>
</dbReference>
<evidence type="ECO:0000313" key="1">
    <source>
        <dbReference type="EnsemblMetazoa" id="PPA04666.1"/>
    </source>
</evidence>
<accession>A0A8R1Y7H8</accession>
<dbReference type="AlphaFoldDB" id="A0A2A6BSI4"/>
<reference evidence="1" key="2">
    <citation type="submission" date="2022-06" db="UniProtKB">
        <authorList>
            <consortium name="EnsemblMetazoa"/>
        </authorList>
    </citation>
    <scope>IDENTIFICATION</scope>
    <source>
        <strain evidence="1">PS312</strain>
    </source>
</reference>
<accession>A0A2A6BSI4</accession>
<name>A0A2A6BSI4_PRIPA</name>
<organism evidence="1 2">
    <name type="scientific">Pristionchus pacificus</name>
    <name type="common">Parasitic nematode worm</name>
    <dbReference type="NCBI Taxonomy" id="54126"/>
    <lineage>
        <taxon>Eukaryota</taxon>
        <taxon>Metazoa</taxon>
        <taxon>Ecdysozoa</taxon>
        <taxon>Nematoda</taxon>
        <taxon>Chromadorea</taxon>
        <taxon>Rhabditida</taxon>
        <taxon>Rhabditina</taxon>
        <taxon>Diplogasteromorpha</taxon>
        <taxon>Diplogasteroidea</taxon>
        <taxon>Neodiplogasteridae</taxon>
        <taxon>Pristionchus</taxon>
    </lineage>
</organism>
<dbReference type="EnsemblMetazoa" id="PPA04666.1">
    <property type="protein sequence ID" value="PPA04666.1"/>
    <property type="gene ID" value="WBGene00094220"/>
</dbReference>
<protein>
    <submittedName>
        <fullName evidence="1">Uncharacterized protein</fullName>
    </submittedName>
</protein>
<reference evidence="2" key="1">
    <citation type="journal article" date="2008" name="Nat. Genet.">
        <title>The Pristionchus pacificus genome provides a unique perspective on nematode lifestyle and parasitism.</title>
        <authorList>
            <person name="Dieterich C."/>
            <person name="Clifton S.W."/>
            <person name="Schuster L.N."/>
            <person name="Chinwalla A."/>
            <person name="Delehaunty K."/>
            <person name="Dinkelacker I."/>
            <person name="Fulton L."/>
            <person name="Fulton R."/>
            <person name="Godfrey J."/>
            <person name="Minx P."/>
            <person name="Mitreva M."/>
            <person name="Roeseler W."/>
            <person name="Tian H."/>
            <person name="Witte H."/>
            <person name="Yang S.P."/>
            <person name="Wilson R.K."/>
            <person name="Sommer R.J."/>
        </authorList>
    </citation>
    <scope>NUCLEOTIDE SEQUENCE [LARGE SCALE GENOMIC DNA]</scope>
    <source>
        <strain evidence="2">PS312</strain>
    </source>
</reference>